<dbReference type="PANTHER" id="PTHR34069">
    <property type="entry name" value="3-OXOACYL-[ACYL-CARRIER-PROTEIN] SYNTHASE 3"/>
    <property type="match status" value="1"/>
</dbReference>
<evidence type="ECO:0000256" key="1">
    <source>
        <dbReference type="ARBA" id="ARBA00008642"/>
    </source>
</evidence>
<keyword evidence="9 10" id="KW-0012">Acyltransferase</keyword>
<name>A0ABY8MK25_9SPIO</name>
<keyword evidence="6 10" id="KW-0443">Lipid metabolism</keyword>
<dbReference type="NCBIfam" id="TIGR00747">
    <property type="entry name" value="fabH"/>
    <property type="match status" value="1"/>
</dbReference>
<dbReference type="InterPro" id="IPR013751">
    <property type="entry name" value="ACP_syn_III_N"/>
</dbReference>
<dbReference type="InterPro" id="IPR016039">
    <property type="entry name" value="Thiolase-like"/>
</dbReference>
<dbReference type="SUPFAM" id="SSF53901">
    <property type="entry name" value="Thiolase-like"/>
    <property type="match status" value="1"/>
</dbReference>
<evidence type="ECO:0000256" key="4">
    <source>
        <dbReference type="ARBA" id="ARBA00022679"/>
    </source>
</evidence>
<keyword evidence="4 10" id="KW-0808">Transferase</keyword>
<comment type="similarity">
    <text evidence="1 10">Belongs to the thiolase-like superfamily. FabH family.</text>
</comment>
<protein>
    <recommendedName>
        <fullName evidence="10">Beta-ketoacyl-[acyl-carrier-protein] synthase III</fullName>
        <shortName evidence="10">Beta-ketoacyl-ACP synthase III</shortName>
        <shortName evidence="10">KAS III</shortName>
        <ecNumber evidence="10">2.3.1.180</ecNumber>
    </recommendedName>
    <alternativeName>
        <fullName evidence="10">3-oxoacyl-[acyl-carrier-protein] synthase 3</fullName>
    </alternativeName>
    <alternativeName>
        <fullName evidence="10">3-oxoacyl-[acyl-carrier-protein] synthase III</fullName>
    </alternativeName>
</protein>
<feature type="active site" evidence="10">
    <location>
        <position position="292"/>
    </location>
</feature>
<feature type="active site" evidence="10">
    <location>
        <position position="119"/>
    </location>
</feature>
<keyword evidence="2 10" id="KW-0963">Cytoplasm</keyword>
<feature type="region of interest" description="ACP-binding" evidence="10">
    <location>
        <begin position="263"/>
        <end position="267"/>
    </location>
</feature>
<comment type="subcellular location">
    <subcellularLocation>
        <location evidence="10">Cytoplasm</location>
    </subcellularLocation>
</comment>
<comment type="function">
    <text evidence="10">Catalyzes the condensation reaction of fatty acid synthesis by the addition to an acyl acceptor of two carbons from malonyl-ACP. Catalyzes the first condensation reaction which initiates fatty acid synthesis and may therefore play a role in governing the total rate of fatty acid production. Possesses both acetoacetyl-ACP synthase and acetyl transacylase activities. Its substrate specificity determines the biosynthesis of branched-chain and/or straight-chain of fatty acids.</text>
</comment>
<evidence type="ECO:0000256" key="3">
    <source>
        <dbReference type="ARBA" id="ARBA00022516"/>
    </source>
</evidence>
<evidence type="ECO:0000259" key="12">
    <source>
        <dbReference type="Pfam" id="PF08545"/>
    </source>
</evidence>
<dbReference type="Gene3D" id="3.40.47.10">
    <property type="match status" value="1"/>
</dbReference>
<feature type="domain" description="Beta-ketoacyl-[acyl-carrier-protein] synthase III C-terminal" evidence="11">
    <location>
        <begin position="246"/>
        <end position="335"/>
    </location>
</feature>
<dbReference type="Pfam" id="PF08541">
    <property type="entry name" value="ACP_syn_III_C"/>
    <property type="match status" value="1"/>
</dbReference>
<evidence type="ECO:0000256" key="8">
    <source>
        <dbReference type="ARBA" id="ARBA00023268"/>
    </source>
</evidence>
<dbReference type="EMBL" id="CP123443">
    <property type="protein sequence ID" value="WGK69548.1"/>
    <property type="molecule type" value="Genomic_DNA"/>
</dbReference>
<evidence type="ECO:0000313" key="13">
    <source>
        <dbReference type="EMBL" id="WGK69548.1"/>
    </source>
</evidence>
<comment type="domain">
    <text evidence="10">The last Arg residue of the ACP-binding site is essential for the weak association between ACP/AcpP and FabH.</text>
</comment>
<comment type="catalytic activity">
    <reaction evidence="10">
        <text>malonyl-[ACP] + acetyl-CoA + H(+) = 3-oxobutanoyl-[ACP] + CO2 + CoA</text>
        <dbReference type="Rhea" id="RHEA:12080"/>
        <dbReference type="Rhea" id="RHEA-COMP:9623"/>
        <dbReference type="Rhea" id="RHEA-COMP:9625"/>
        <dbReference type="ChEBI" id="CHEBI:15378"/>
        <dbReference type="ChEBI" id="CHEBI:16526"/>
        <dbReference type="ChEBI" id="CHEBI:57287"/>
        <dbReference type="ChEBI" id="CHEBI:57288"/>
        <dbReference type="ChEBI" id="CHEBI:78449"/>
        <dbReference type="ChEBI" id="CHEBI:78450"/>
        <dbReference type="EC" id="2.3.1.180"/>
    </reaction>
</comment>
<evidence type="ECO:0000256" key="5">
    <source>
        <dbReference type="ARBA" id="ARBA00022832"/>
    </source>
</evidence>
<dbReference type="InterPro" id="IPR013747">
    <property type="entry name" value="ACP_syn_III_C"/>
</dbReference>
<keyword evidence="3 10" id="KW-0444">Lipid biosynthesis</keyword>
<evidence type="ECO:0000256" key="10">
    <source>
        <dbReference type="HAMAP-Rule" id="MF_01815"/>
    </source>
</evidence>
<accession>A0ABY8MK25</accession>
<evidence type="ECO:0000313" key="14">
    <source>
        <dbReference type="Proteomes" id="UP001228690"/>
    </source>
</evidence>
<gene>
    <name evidence="10" type="primary">fabH</name>
    <name evidence="13" type="ORF">P0082_01420</name>
</gene>
<feature type="active site" evidence="10">
    <location>
        <position position="262"/>
    </location>
</feature>
<dbReference type="InterPro" id="IPR004655">
    <property type="entry name" value="FabH"/>
</dbReference>
<keyword evidence="7 10" id="KW-0275">Fatty acid biosynthesis</keyword>
<evidence type="ECO:0000256" key="6">
    <source>
        <dbReference type="ARBA" id="ARBA00023098"/>
    </source>
</evidence>
<evidence type="ECO:0000256" key="7">
    <source>
        <dbReference type="ARBA" id="ARBA00023160"/>
    </source>
</evidence>
<dbReference type="PANTHER" id="PTHR34069:SF2">
    <property type="entry name" value="BETA-KETOACYL-[ACYL-CARRIER-PROTEIN] SYNTHASE III"/>
    <property type="match status" value="1"/>
</dbReference>
<dbReference type="Pfam" id="PF08545">
    <property type="entry name" value="ACP_syn_III"/>
    <property type="match status" value="1"/>
</dbReference>
<comment type="subunit">
    <text evidence="10">Homodimer.</text>
</comment>
<dbReference type="HAMAP" id="MF_01815">
    <property type="entry name" value="FabH"/>
    <property type="match status" value="1"/>
</dbReference>
<reference evidence="13 14" key="1">
    <citation type="submission" date="2023-04" db="EMBL/GenBank/DDBJ databases">
        <title>Spirochaete genome identified in red abalone sample constitutes a novel genus.</title>
        <authorList>
            <person name="Sharma S.P."/>
            <person name="Purcell C.M."/>
            <person name="Hyde J.R."/>
            <person name="Severin A.J."/>
        </authorList>
    </citation>
    <scope>NUCLEOTIDE SEQUENCE [LARGE SCALE GENOMIC DNA]</scope>
    <source>
        <strain evidence="13 14">SP-2023</strain>
    </source>
</reference>
<organism evidence="13 14">
    <name type="scientific">Candidatus Haliotispira prima</name>
    <dbReference type="NCBI Taxonomy" id="3034016"/>
    <lineage>
        <taxon>Bacteria</taxon>
        <taxon>Pseudomonadati</taxon>
        <taxon>Spirochaetota</taxon>
        <taxon>Spirochaetia</taxon>
        <taxon>Spirochaetales</taxon>
        <taxon>Spirochaetaceae</taxon>
        <taxon>Candidatus Haliotispira</taxon>
    </lineage>
</organism>
<feature type="domain" description="Beta-ketoacyl-[acyl-carrier-protein] synthase III N-terminal" evidence="12">
    <location>
        <begin position="113"/>
        <end position="192"/>
    </location>
</feature>
<proteinExistence type="inferred from homology"/>
<keyword evidence="14" id="KW-1185">Reference proteome</keyword>
<dbReference type="EC" id="2.3.1.180" evidence="10"/>
<keyword evidence="5 10" id="KW-0276">Fatty acid metabolism</keyword>
<keyword evidence="8 10" id="KW-0511">Multifunctional enzyme</keyword>
<dbReference type="RefSeq" id="WP_326927732.1">
    <property type="nucleotide sequence ID" value="NZ_CP123443.1"/>
</dbReference>
<evidence type="ECO:0000259" key="11">
    <source>
        <dbReference type="Pfam" id="PF08541"/>
    </source>
</evidence>
<dbReference type="GO" id="GO:0033818">
    <property type="term" value="F:beta-ketoacyl-acyl-carrier-protein synthase III activity"/>
    <property type="evidence" value="ECO:0007669"/>
    <property type="project" value="UniProtKB-EC"/>
</dbReference>
<evidence type="ECO:0000256" key="9">
    <source>
        <dbReference type="ARBA" id="ARBA00023315"/>
    </source>
</evidence>
<dbReference type="Proteomes" id="UP001228690">
    <property type="component" value="Chromosome"/>
</dbReference>
<sequence>MSLLERQAIRIKALDCYVPERIVSNEELSRRVDTSDEWILSHTGIRQRHIATDKQASSDLGIEAARKALQRAGLQGADIDLVIVSSSAPDYYGFPSTACVVQEQLGCEKAAAFDITAACSGFVYGLQIGKSMLLGDSYYRNALIVAAEKLSAVTNWEDRSTAVLLGDGAGAVVLARGAEGGEILDSVLRADGSGAKALMIPEGGSRNPPEPVRENQGTVRNKLEMDGRAVYNFAVRANQEVLSALLQRNGLSVGDISYIVPHQANERIIRAVAKREDIPMERFYLNIGSYANTSSASIPIALTEMQEKNLLKNGDIILTVGFGSGLTYGGNLIRWQNDSARL</sequence>
<dbReference type="NCBIfam" id="NF006829">
    <property type="entry name" value="PRK09352.1"/>
    <property type="match status" value="1"/>
</dbReference>
<comment type="pathway">
    <text evidence="10">Lipid metabolism; fatty acid biosynthesis.</text>
</comment>
<dbReference type="CDD" id="cd00830">
    <property type="entry name" value="KAS_III"/>
    <property type="match status" value="1"/>
</dbReference>
<evidence type="ECO:0000256" key="2">
    <source>
        <dbReference type="ARBA" id="ARBA00022490"/>
    </source>
</evidence>